<accession>A0AAN6PUR1</accession>
<evidence type="ECO:0000313" key="2">
    <source>
        <dbReference type="EMBL" id="KAK4096440.1"/>
    </source>
</evidence>
<reference evidence="2" key="2">
    <citation type="submission" date="2023-05" db="EMBL/GenBank/DDBJ databases">
        <authorList>
            <consortium name="Lawrence Berkeley National Laboratory"/>
            <person name="Steindorff A."/>
            <person name="Hensen N."/>
            <person name="Bonometti L."/>
            <person name="Westerberg I."/>
            <person name="Brannstrom I.O."/>
            <person name="Guillou S."/>
            <person name="Cros-Aarteil S."/>
            <person name="Calhoun S."/>
            <person name="Haridas S."/>
            <person name="Kuo A."/>
            <person name="Mondo S."/>
            <person name="Pangilinan J."/>
            <person name="Riley R."/>
            <person name="Labutti K."/>
            <person name="Andreopoulos B."/>
            <person name="Lipzen A."/>
            <person name="Chen C."/>
            <person name="Yanf M."/>
            <person name="Daum C."/>
            <person name="Ng V."/>
            <person name="Clum A."/>
            <person name="Ohm R."/>
            <person name="Martin F."/>
            <person name="Silar P."/>
            <person name="Natvig D."/>
            <person name="Lalanne C."/>
            <person name="Gautier V."/>
            <person name="Ament-Velasquez S.L."/>
            <person name="Kruys A."/>
            <person name="Hutchinson M.I."/>
            <person name="Powell A.J."/>
            <person name="Barry K."/>
            <person name="Miller A.N."/>
            <person name="Grigoriev I.V."/>
            <person name="Debuchy R."/>
            <person name="Gladieux P."/>
            <person name="Thoren M.H."/>
            <person name="Johannesson H."/>
        </authorList>
    </citation>
    <scope>NUCLEOTIDE SEQUENCE</scope>
    <source>
        <strain evidence="2">CBS 757.83</strain>
    </source>
</reference>
<protein>
    <submittedName>
        <fullName evidence="2">Uncharacterized protein</fullName>
    </submittedName>
</protein>
<feature type="region of interest" description="Disordered" evidence="1">
    <location>
        <begin position="1"/>
        <end position="72"/>
    </location>
</feature>
<comment type="caution">
    <text evidence="2">The sequence shown here is derived from an EMBL/GenBank/DDBJ whole genome shotgun (WGS) entry which is preliminary data.</text>
</comment>
<evidence type="ECO:0000313" key="3">
    <source>
        <dbReference type="Proteomes" id="UP001305647"/>
    </source>
</evidence>
<feature type="compositionally biased region" description="Polar residues" evidence="1">
    <location>
        <begin position="58"/>
        <end position="72"/>
    </location>
</feature>
<proteinExistence type="predicted"/>
<organism evidence="2 3">
    <name type="scientific">Parathielavia hyrcaniae</name>
    <dbReference type="NCBI Taxonomy" id="113614"/>
    <lineage>
        <taxon>Eukaryota</taxon>
        <taxon>Fungi</taxon>
        <taxon>Dikarya</taxon>
        <taxon>Ascomycota</taxon>
        <taxon>Pezizomycotina</taxon>
        <taxon>Sordariomycetes</taxon>
        <taxon>Sordariomycetidae</taxon>
        <taxon>Sordariales</taxon>
        <taxon>Chaetomiaceae</taxon>
        <taxon>Parathielavia</taxon>
    </lineage>
</organism>
<dbReference type="EMBL" id="MU863714">
    <property type="protein sequence ID" value="KAK4096440.1"/>
    <property type="molecule type" value="Genomic_DNA"/>
</dbReference>
<reference evidence="2" key="1">
    <citation type="journal article" date="2023" name="Mol. Phylogenet. Evol.">
        <title>Genome-scale phylogeny and comparative genomics of the fungal order Sordariales.</title>
        <authorList>
            <person name="Hensen N."/>
            <person name="Bonometti L."/>
            <person name="Westerberg I."/>
            <person name="Brannstrom I.O."/>
            <person name="Guillou S."/>
            <person name="Cros-Aarteil S."/>
            <person name="Calhoun S."/>
            <person name="Haridas S."/>
            <person name="Kuo A."/>
            <person name="Mondo S."/>
            <person name="Pangilinan J."/>
            <person name="Riley R."/>
            <person name="LaButti K."/>
            <person name="Andreopoulos B."/>
            <person name="Lipzen A."/>
            <person name="Chen C."/>
            <person name="Yan M."/>
            <person name="Daum C."/>
            <person name="Ng V."/>
            <person name="Clum A."/>
            <person name="Steindorff A."/>
            <person name="Ohm R.A."/>
            <person name="Martin F."/>
            <person name="Silar P."/>
            <person name="Natvig D.O."/>
            <person name="Lalanne C."/>
            <person name="Gautier V."/>
            <person name="Ament-Velasquez S.L."/>
            <person name="Kruys A."/>
            <person name="Hutchinson M.I."/>
            <person name="Powell A.J."/>
            <person name="Barry K."/>
            <person name="Miller A.N."/>
            <person name="Grigoriev I.V."/>
            <person name="Debuchy R."/>
            <person name="Gladieux P."/>
            <person name="Hiltunen Thoren M."/>
            <person name="Johannesson H."/>
        </authorList>
    </citation>
    <scope>NUCLEOTIDE SEQUENCE</scope>
    <source>
        <strain evidence="2">CBS 757.83</strain>
    </source>
</reference>
<dbReference type="AlphaFoldDB" id="A0AAN6PUR1"/>
<gene>
    <name evidence="2" type="ORF">N658DRAFT_501583</name>
</gene>
<name>A0AAN6PUR1_9PEZI</name>
<sequence>MTLAEPRQIGSQTGVGAEPSGHEAEQTRYSQSGTLLAPDIAGMSGPGTSRKEQIHTDGLTQGNWAITSRNVA</sequence>
<keyword evidence="3" id="KW-1185">Reference proteome</keyword>
<evidence type="ECO:0000256" key="1">
    <source>
        <dbReference type="SAM" id="MobiDB-lite"/>
    </source>
</evidence>
<dbReference type="Proteomes" id="UP001305647">
    <property type="component" value="Unassembled WGS sequence"/>
</dbReference>